<protein>
    <submittedName>
        <fullName evidence="1">Uncharacterized protein</fullName>
    </submittedName>
</protein>
<evidence type="ECO:0000313" key="2">
    <source>
        <dbReference type="Proteomes" id="UP000054564"/>
    </source>
</evidence>
<proteinExistence type="predicted"/>
<dbReference type="EMBL" id="AJIL01000079">
    <property type="protein sequence ID" value="KNE96631.1"/>
    <property type="molecule type" value="Genomic_DNA"/>
</dbReference>
<dbReference type="AlphaFoldDB" id="A0A0L0VBQ4"/>
<accession>A0A0L0VBQ4</accession>
<name>A0A0L0VBQ4_9BASI</name>
<dbReference type="Proteomes" id="UP000054564">
    <property type="component" value="Unassembled WGS sequence"/>
</dbReference>
<comment type="caution">
    <text evidence="1">The sequence shown here is derived from an EMBL/GenBank/DDBJ whole genome shotgun (WGS) entry which is preliminary data.</text>
</comment>
<evidence type="ECO:0000313" key="1">
    <source>
        <dbReference type="EMBL" id="KNE96631.1"/>
    </source>
</evidence>
<organism evidence="1 2">
    <name type="scientific">Puccinia striiformis f. sp. tritici PST-78</name>
    <dbReference type="NCBI Taxonomy" id="1165861"/>
    <lineage>
        <taxon>Eukaryota</taxon>
        <taxon>Fungi</taxon>
        <taxon>Dikarya</taxon>
        <taxon>Basidiomycota</taxon>
        <taxon>Pucciniomycotina</taxon>
        <taxon>Pucciniomycetes</taxon>
        <taxon>Pucciniales</taxon>
        <taxon>Pucciniaceae</taxon>
        <taxon>Puccinia</taxon>
    </lineage>
</organism>
<reference evidence="2" key="1">
    <citation type="submission" date="2014-03" db="EMBL/GenBank/DDBJ databases">
        <title>The Genome Sequence of Puccinia striiformis f. sp. tritici PST-78.</title>
        <authorList>
            <consortium name="The Broad Institute Genome Sequencing Platform"/>
            <person name="Cuomo C."/>
            <person name="Hulbert S."/>
            <person name="Chen X."/>
            <person name="Walker B."/>
            <person name="Young S.K."/>
            <person name="Zeng Q."/>
            <person name="Gargeya S."/>
            <person name="Fitzgerald M."/>
            <person name="Haas B."/>
            <person name="Abouelleil A."/>
            <person name="Alvarado L."/>
            <person name="Arachchi H.M."/>
            <person name="Berlin A.M."/>
            <person name="Chapman S.B."/>
            <person name="Goldberg J."/>
            <person name="Griggs A."/>
            <person name="Gujja S."/>
            <person name="Hansen M."/>
            <person name="Howarth C."/>
            <person name="Imamovic A."/>
            <person name="Larimer J."/>
            <person name="McCowan C."/>
            <person name="Montmayeur A."/>
            <person name="Murphy C."/>
            <person name="Neiman D."/>
            <person name="Pearson M."/>
            <person name="Priest M."/>
            <person name="Roberts A."/>
            <person name="Saif S."/>
            <person name="Shea T."/>
            <person name="Sisk P."/>
            <person name="Sykes S."/>
            <person name="Wortman J."/>
            <person name="Nusbaum C."/>
            <person name="Birren B."/>
        </authorList>
    </citation>
    <scope>NUCLEOTIDE SEQUENCE [LARGE SCALE GENOMIC DNA]</scope>
    <source>
        <strain evidence="2">race PST-78</strain>
    </source>
</reference>
<sequence>MTYLGIPAPDNTLGYKACGCGQPSTPLTGALMATPPAVRKLPQRAGEAPGCREAILKIWRSFRLSGQPPEELEELQALGTALGELEELHALGTASQGAPCSWDSFPRSSMLSEQLPKELHALGTASQGAPCSRDSFPRSWRSSMLSGQLPEDLEKLQAVRTASRRAGTSWSFTAFQRAH</sequence>
<keyword evidence="2" id="KW-1185">Reference proteome</keyword>
<gene>
    <name evidence="1" type="ORF">PSTG_10038</name>
</gene>